<dbReference type="PANTHER" id="PTHR33142">
    <property type="entry name" value="CYCLIN-DEPENDENT PROTEIN KINASE INHIBITOR SMR13"/>
    <property type="match status" value="1"/>
</dbReference>
<evidence type="ECO:0000313" key="5">
    <source>
        <dbReference type="Proteomes" id="UP001153555"/>
    </source>
</evidence>
<dbReference type="EMBL" id="CACSLK010024540">
    <property type="protein sequence ID" value="CAA0823421.1"/>
    <property type="molecule type" value="Genomic_DNA"/>
</dbReference>
<dbReference type="Proteomes" id="UP001153555">
    <property type="component" value="Unassembled WGS sequence"/>
</dbReference>
<protein>
    <submittedName>
        <fullName evidence="4">Uncharacterized protein</fullName>
    </submittedName>
</protein>
<keyword evidence="1" id="KW-0649">Protein kinase inhibitor</keyword>
<sequence>MIMHVFRDGFFEETVGAESEARKWALAGIPIRAPLKQISTNKAADYEDEDSARSTSPTARESRITGKLICPPAPRKRRPASTCHFNGAREFFNPPDLASVFICHPPLLVFICPYSF</sequence>
<dbReference type="GO" id="GO:0004860">
    <property type="term" value="F:protein kinase inhibitor activity"/>
    <property type="evidence" value="ECO:0007669"/>
    <property type="project" value="UniProtKB-KW"/>
</dbReference>
<name>A0A9N7N621_STRHE</name>
<gene>
    <name evidence="4" type="ORF">SHERM_20580</name>
</gene>
<proteinExistence type="predicted"/>
<organism evidence="4 5">
    <name type="scientific">Striga hermonthica</name>
    <name type="common">Purple witchweed</name>
    <name type="synonym">Buchnera hermonthica</name>
    <dbReference type="NCBI Taxonomy" id="68872"/>
    <lineage>
        <taxon>Eukaryota</taxon>
        <taxon>Viridiplantae</taxon>
        <taxon>Streptophyta</taxon>
        <taxon>Embryophyta</taxon>
        <taxon>Tracheophyta</taxon>
        <taxon>Spermatophyta</taxon>
        <taxon>Magnoliopsida</taxon>
        <taxon>eudicotyledons</taxon>
        <taxon>Gunneridae</taxon>
        <taxon>Pentapetalae</taxon>
        <taxon>asterids</taxon>
        <taxon>lamiids</taxon>
        <taxon>Lamiales</taxon>
        <taxon>Orobanchaceae</taxon>
        <taxon>Buchnereae</taxon>
        <taxon>Striga</taxon>
    </lineage>
</organism>
<feature type="region of interest" description="Disordered" evidence="3">
    <location>
        <begin position="42"/>
        <end position="81"/>
    </location>
</feature>
<reference evidence="4" key="1">
    <citation type="submission" date="2019-12" db="EMBL/GenBank/DDBJ databases">
        <authorList>
            <person name="Scholes J."/>
        </authorList>
    </citation>
    <scope>NUCLEOTIDE SEQUENCE</scope>
</reference>
<evidence type="ECO:0000256" key="1">
    <source>
        <dbReference type="ARBA" id="ARBA00023013"/>
    </source>
</evidence>
<evidence type="ECO:0000256" key="2">
    <source>
        <dbReference type="ARBA" id="ARBA00023306"/>
    </source>
</evidence>
<evidence type="ECO:0000313" key="4">
    <source>
        <dbReference type="EMBL" id="CAA0823421.1"/>
    </source>
</evidence>
<accession>A0A9N7N621</accession>
<dbReference type="PANTHER" id="PTHR33142:SF40">
    <property type="entry name" value="CYCLIN-DEPENDENT PROTEIN KINASE INHIBITOR SMR6"/>
    <property type="match status" value="1"/>
</dbReference>
<dbReference type="GO" id="GO:0032875">
    <property type="term" value="P:regulation of DNA endoreduplication"/>
    <property type="evidence" value="ECO:0007669"/>
    <property type="project" value="InterPro"/>
</dbReference>
<keyword evidence="5" id="KW-1185">Reference proteome</keyword>
<keyword evidence="2" id="KW-0131">Cell cycle</keyword>
<dbReference type="InterPro" id="IPR040389">
    <property type="entry name" value="SMR"/>
</dbReference>
<evidence type="ECO:0000256" key="3">
    <source>
        <dbReference type="SAM" id="MobiDB-lite"/>
    </source>
</evidence>
<dbReference type="OrthoDB" id="1302889at2759"/>
<comment type="caution">
    <text evidence="4">The sequence shown here is derived from an EMBL/GenBank/DDBJ whole genome shotgun (WGS) entry which is preliminary data.</text>
</comment>
<dbReference type="AlphaFoldDB" id="A0A9N7N621"/>